<dbReference type="PANTHER" id="PTHR30466">
    <property type="entry name" value="FLAVIN REDUCTASE"/>
    <property type="match status" value="1"/>
</dbReference>
<dbReference type="InterPro" id="IPR012349">
    <property type="entry name" value="Split_barrel_FMN-bd"/>
</dbReference>
<proteinExistence type="predicted"/>
<accession>A0ABX5KDK4</accession>
<reference evidence="3 4" key="1">
    <citation type="submission" date="2018-05" db="EMBL/GenBank/DDBJ databases">
        <title>Genomic Encyclopedia of Type Strains, Phase IV (KMG-V): Genome sequencing to study the core and pangenomes of soil and plant-associated prokaryotes.</title>
        <authorList>
            <person name="Whitman W."/>
        </authorList>
    </citation>
    <scope>NUCLEOTIDE SEQUENCE [LARGE SCALE GENOMIC DNA]</scope>
    <source>
        <strain evidence="3 4">SCZa-39</strain>
    </source>
</reference>
<evidence type="ECO:0000256" key="1">
    <source>
        <dbReference type="ARBA" id="ARBA00023002"/>
    </source>
</evidence>
<keyword evidence="1" id="KW-0560">Oxidoreductase</keyword>
<evidence type="ECO:0000313" key="3">
    <source>
        <dbReference type="EMBL" id="PVX75199.1"/>
    </source>
</evidence>
<dbReference type="Pfam" id="PF01613">
    <property type="entry name" value="Flavin_Reduct"/>
    <property type="match status" value="1"/>
</dbReference>
<feature type="domain" description="Flavin reductase like" evidence="2">
    <location>
        <begin position="26"/>
        <end position="172"/>
    </location>
</feature>
<keyword evidence="4" id="KW-1185">Reference proteome</keyword>
<evidence type="ECO:0000259" key="2">
    <source>
        <dbReference type="SMART" id="SM00903"/>
    </source>
</evidence>
<dbReference type="Proteomes" id="UP000245712">
    <property type="component" value="Unassembled WGS sequence"/>
</dbReference>
<dbReference type="SUPFAM" id="SSF50475">
    <property type="entry name" value="FMN-binding split barrel"/>
    <property type="match status" value="1"/>
</dbReference>
<dbReference type="InterPro" id="IPR002563">
    <property type="entry name" value="Flavin_Rdtase-like_dom"/>
</dbReference>
<sequence length="178" mass="18818">MQIDTPACPPPVRGGHASPDDFRYAMRSLAGGVCVLTSELDGMPVGLTATAVTSLCADPPRLLACVNRKVYAHTAFEQTRTLCVNVLAAEDTEVARRFAGMVPDVSGTERFAHGAWHGTPPALAGALASFACRIVEIVPAHSHSILICEVERVATSDTLAAPLVYAQGQFGQFTRTNP</sequence>
<dbReference type="Gene3D" id="2.30.110.10">
    <property type="entry name" value="Electron Transport, Fmn-binding Protein, Chain A"/>
    <property type="match status" value="1"/>
</dbReference>
<dbReference type="InterPro" id="IPR050268">
    <property type="entry name" value="NADH-dep_flavin_reductase"/>
</dbReference>
<dbReference type="EMBL" id="QEOB01000018">
    <property type="protein sequence ID" value="PVX75199.1"/>
    <property type="molecule type" value="Genomic_DNA"/>
</dbReference>
<gene>
    <name evidence="3" type="ORF">C7402_118131</name>
</gene>
<dbReference type="PANTHER" id="PTHR30466:SF1">
    <property type="entry name" value="FMN REDUCTASE (NADH) RUTF"/>
    <property type="match status" value="1"/>
</dbReference>
<evidence type="ECO:0000313" key="4">
    <source>
        <dbReference type="Proteomes" id="UP000245712"/>
    </source>
</evidence>
<dbReference type="SMART" id="SM00903">
    <property type="entry name" value="Flavin_Reduct"/>
    <property type="match status" value="1"/>
</dbReference>
<name>A0ABX5KDK4_9BURK</name>
<organism evidence="3 4">
    <name type="scientific">Paraburkholderia unamae</name>
    <dbReference type="NCBI Taxonomy" id="219649"/>
    <lineage>
        <taxon>Bacteria</taxon>
        <taxon>Pseudomonadati</taxon>
        <taxon>Pseudomonadota</taxon>
        <taxon>Betaproteobacteria</taxon>
        <taxon>Burkholderiales</taxon>
        <taxon>Burkholderiaceae</taxon>
        <taxon>Paraburkholderia</taxon>
    </lineage>
</organism>
<protein>
    <submittedName>
        <fullName evidence="3">Flavin reductase (NADH)/flavin reductase</fullName>
    </submittedName>
</protein>
<comment type="caution">
    <text evidence="3">The sequence shown here is derived from an EMBL/GenBank/DDBJ whole genome shotgun (WGS) entry which is preliminary data.</text>
</comment>